<proteinExistence type="predicted"/>
<organism evidence="2 3">
    <name type="scientific">Shewanella sairae</name>
    <dbReference type="NCBI Taxonomy" id="190310"/>
    <lineage>
        <taxon>Bacteria</taxon>
        <taxon>Pseudomonadati</taxon>
        <taxon>Pseudomonadota</taxon>
        <taxon>Gammaproteobacteria</taxon>
        <taxon>Alteromonadales</taxon>
        <taxon>Shewanellaceae</taxon>
        <taxon>Shewanella</taxon>
    </lineage>
</organism>
<keyword evidence="1" id="KW-0812">Transmembrane</keyword>
<accession>A0ABQ4PDT9</accession>
<sequence length="119" mass="13323">MKEVKFRWVDKYLIHMSLKTKFSVLAIIPIIALIGLSVLLNSVHKQNQLDAQVAQAQIFNQQFNDVIDIASQHMSETDLKAFLGAVDGNIAIYNQHLVSLRCKLKMAEIALSTTNILTA</sequence>
<evidence type="ECO:0000256" key="1">
    <source>
        <dbReference type="SAM" id="Phobius"/>
    </source>
</evidence>
<dbReference type="EMBL" id="BPEY01000030">
    <property type="protein sequence ID" value="GIU45687.1"/>
    <property type="molecule type" value="Genomic_DNA"/>
</dbReference>
<keyword evidence="3" id="KW-1185">Reference proteome</keyword>
<keyword evidence="1" id="KW-0472">Membrane</keyword>
<name>A0ABQ4PDT9_9GAMM</name>
<evidence type="ECO:0000313" key="2">
    <source>
        <dbReference type="EMBL" id="GIU45687.1"/>
    </source>
</evidence>
<protein>
    <recommendedName>
        <fullName evidence="4">Methyl-accepting chemotaxis protein</fullName>
    </recommendedName>
</protein>
<dbReference type="Proteomes" id="UP000887104">
    <property type="component" value="Unassembled WGS sequence"/>
</dbReference>
<gene>
    <name evidence="2" type="ORF">TUM4438_19730</name>
</gene>
<comment type="caution">
    <text evidence="2">The sequence shown here is derived from an EMBL/GenBank/DDBJ whole genome shotgun (WGS) entry which is preliminary data.</text>
</comment>
<evidence type="ECO:0000313" key="3">
    <source>
        <dbReference type="Proteomes" id="UP000887104"/>
    </source>
</evidence>
<keyword evidence="1" id="KW-1133">Transmembrane helix</keyword>
<reference evidence="2" key="1">
    <citation type="submission" date="2021-05" db="EMBL/GenBank/DDBJ databases">
        <title>Molecular characterization for Shewanella algae harboring chromosomal blaOXA-55-like strains isolated from clinical and environment sample.</title>
        <authorList>
            <person name="Ohama Y."/>
            <person name="Aoki K."/>
            <person name="Harada S."/>
            <person name="Moriya K."/>
            <person name="Ishii Y."/>
            <person name="Tateda K."/>
        </authorList>
    </citation>
    <scope>NUCLEOTIDE SEQUENCE</scope>
    <source>
        <strain evidence="2">JCM 11563</strain>
    </source>
</reference>
<evidence type="ECO:0008006" key="4">
    <source>
        <dbReference type="Google" id="ProtNLM"/>
    </source>
</evidence>
<feature type="transmembrane region" description="Helical" evidence="1">
    <location>
        <begin position="21"/>
        <end position="40"/>
    </location>
</feature>